<evidence type="ECO:0000259" key="1">
    <source>
        <dbReference type="Pfam" id="PF13529"/>
    </source>
</evidence>
<dbReference type="InterPro" id="IPR041498">
    <property type="entry name" value="Big_6"/>
</dbReference>
<name>A0ABX7DWQ3_9BACI</name>
<feature type="domain" description="Bacterial Ig" evidence="2">
    <location>
        <begin position="111"/>
        <end position="190"/>
    </location>
</feature>
<organism evidence="3 4">
    <name type="scientific">Heyndrickxia vini</name>
    <dbReference type="NCBI Taxonomy" id="1476025"/>
    <lineage>
        <taxon>Bacteria</taxon>
        <taxon>Bacillati</taxon>
        <taxon>Bacillota</taxon>
        <taxon>Bacilli</taxon>
        <taxon>Bacillales</taxon>
        <taxon>Bacillaceae</taxon>
        <taxon>Heyndrickxia</taxon>
    </lineage>
</organism>
<proteinExistence type="predicted"/>
<dbReference type="PANTHER" id="PTHR37806:SF1">
    <property type="entry name" value="PEPTIDASE C39-LIKE DOMAIN-CONTAINING PROTEIN"/>
    <property type="match status" value="1"/>
</dbReference>
<dbReference type="EMBL" id="CP065425">
    <property type="protein sequence ID" value="QQZ07757.1"/>
    <property type="molecule type" value="Genomic_DNA"/>
</dbReference>
<dbReference type="InterPro" id="IPR039564">
    <property type="entry name" value="Peptidase_C39-like"/>
</dbReference>
<protein>
    <submittedName>
        <fullName evidence="3">C39 family peptidase</fullName>
    </submittedName>
</protein>
<gene>
    <name evidence="3" type="ORF">I5776_11690</name>
</gene>
<sequence length="476" mass="53496">MNRKLKILPFVILFFVTLYGFKLTALADESSPIINPFNDKDQVITGKAANLTTVEAFVGNQELKLRTYNAETGYFEFYPSSLLKAGKQVKFIFIKDVEQQIVYQKVQAAPAPKKPIVNPISNKSTFLTGSAEPYSTIYITINKKISSIKLINSKSFKMNFDPLKAGTKVSVYVIDKAGRKSETVTVKVSDKIPPADPKITTVTDKSFSIKGTTEARATIFIYKEKKRLAKIKTGASGKFTYMMPLQKGNSSFDIYAIDAAGNKSKTKKVKVKAKKRPTKKVLSAPVVKQFPELARGCEVTSLAMLLGDAGVKVSKMTLASKVKKDPTKYKVKKGKKYFGNPYYGFVGNIYTFKKPGLAVYHGPIASLASKYLPKRIVDLTGSSFDTVKDYVAAGHPVWVITTSWFRYVPSKYWTTWYTPHGKIRITYKEHSVLITGYDKKYVYFNDPMDGKKNRKKPLKQFIEGWKQFGNQAISYY</sequence>
<dbReference type="Gene3D" id="2.60.40.10">
    <property type="entry name" value="Immunoglobulins"/>
    <property type="match status" value="2"/>
</dbReference>
<dbReference type="Pfam" id="PF13529">
    <property type="entry name" value="Peptidase_C39_2"/>
    <property type="match status" value="1"/>
</dbReference>
<feature type="domain" description="Peptidase C39-like" evidence="1">
    <location>
        <begin position="283"/>
        <end position="448"/>
    </location>
</feature>
<dbReference type="RefSeq" id="WP_202776590.1">
    <property type="nucleotide sequence ID" value="NZ_CP065425.1"/>
</dbReference>
<dbReference type="PANTHER" id="PTHR37806">
    <property type="entry name" value="LMO0724 PROTEIN"/>
    <property type="match status" value="1"/>
</dbReference>
<reference evidence="3 4" key="1">
    <citation type="submission" date="2020-11" db="EMBL/GenBank/DDBJ databases">
        <title>Taxonomic evaluation of the Bacillus sporothermodurans group of bacteria based on whole genome sequences.</title>
        <authorList>
            <person name="Fiedler G."/>
            <person name="Herbstmann A.-D."/>
            <person name="Doll E."/>
            <person name="Wenning M."/>
            <person name="Brinks E."/>
            <person name="Kabisch J."/>
            <person name="Breitenwieser F."/>
            <person name="Lappann M."/>
            <person name="Boehnlein C."/>
            <person name="Franz C."/>
        </authorList>
    </citation>
    <scope>NUCLEOTIDE SEQUENCE [LARGE SCALE GENOMIC DNA]</scope>
    <source>
        <strain evidence="3 4">JCM 19841</strain>
    </source>
</reference>
<evidence type="ECO:0000259" key="2">
    <source>
        <dbReference type="Pfam" id="PF17936"/>
    </source>
</evidence>
<dbReference type="Gene3D" id="3.90.70.10">
    <property type="entry name" value="Cysteine proteinases"/>
    <property type="match status" value="1"/>
</dbReference>
<dbReference type="InterPro" id="IPR013783">
    <property type="entry name" value="Ig-like_fold"/>
</dbReference>
<evidence type="ECO:0000313" key="3">
    <source>
        <dbReference type="EMBL" id="QQZ07757.1"/>
    </source>
</evidence>
<keyword evidence="4" id="KW-1185">Reference proteome</keyword>
<dbReference type="Proteomes" id="UP000595691">
    <property type="component" value="Chromosome"/>
</dbReference>
<dbReference type="Pfam" id="PF17936">
    <property type="entry name" value="Big_6"/>
    <property type="match status" value="2"/>
</dbReference>
<dbReference type="InterPro" id="IPR039563">
    <property type="entry name" value="Peptidase_C39_single_dom"/>
</dbReference>
<dbReference type="CDD" id="cd02549">
    <property type="entry name" value="Peptidase_C39A"/>
    <property type="match status" value="1"/>
</dbReference>
<accession>A0ABX7DWQ3</accession>
<feature type="domain" description="Bacterial Ig" evidence="2">
    <location>
        <begin position="194"/>
        <end position="272"/>
    </location>
</feature>
<evidence type="ECO:0000313" key="4">
    <source>
        <dbReference type="Proteomes" id="UP000595691"/>
    </source>
</evidence>